<dbReference type="RefSeq" id="WP_267567875.1">
    <property type="nucleotide sequence ID" value="NZ_JAPNTZ010000015.1"/>
</dbReference>
<dbReference type="SUPFAM" id="SSF52540">
    <property type="entry name" value="P-loop containing nucleoside triphosphate hydrolases"/>
    <property type="match status" value="1"/>
</dbReference>
<gene>
    <name evidence="1" type="ORF">OWR29_35560</name>
</gene>
<keyword evidence="2" id="KW-1185">Reference proteome</keyword>
<protein>
    <submittedName>
        <fullName evidence="1">Uncharacterized protein</fullName>
    </submittedName>
</protein>
<name>A0ABT4B9Z8_9ACTN</name>
<comment type="caution">
    <text evidence="1">The sequence shown here is derived from an EMBL/GenBank/DDBJ whole genome shotgun (WGS) entry which is preliminary data.</text>
</comment>
<dbReference type="Pfam" id="PF01202">
    <property type="entry name" value="SKI"/>
    <property type="match status" value="1"/>
</dbReference>
<accession>A0ABT4B9Z8</accession>
<evidence type="ECO:0000313" key="1">
    <source>
        <dbReference type="EMBL" id="MCY1143344.1"/>
    </source>
</evidence>
<dbReference type="InterPro" id="IPR027417">
    <property type="entry name" value="P-loop_NTPase"/>
</dbReference>
<dbReference type="EMBL" id="JAPNTZ010000015">
    <property type="protein sequence ID" value="MCY1143344.1"/>
    <property type="molecule type" value="Genomic_DNA"/>
</dbReference>
<dbReference type="Proteomes" id="UP001151002">
    <property type="component" value="Unassembled WGS sequence"/>
</dbReference>
<dbReference type="Gene3D" id="3.40.50.300">
    <property type="entry name" value="P-loop containing nucleotide triphosphate hydrolases"/>
    <property type="match status" value="1"/>
</dbReference>
<sequence>MAAILLGGYDTFAMDVYWIGGGSGAGKTTIARRLAGRHGMRVYDTDAVMGDHARRSDSATSPQLAAFLAMSMDERWLRPPPVMLETFHWFRGEAFDLILDDLAALPDGPPVIAEGFRLLPGLVPEPARAVWLLPTPQFRRAAFDHRGSTWQIAAKTSDPEKALAGLLERDRLFTERLRADTRERGLKTIDVEPGLTEDDLTALVEEALFSRITDTMRRP</sequence>
<organism evidence="1 2">
    <name type="scientific">Paractinoplanes pyxinae</name>
    <dbReference type="NCBI Taxonomy" id="2997416"/>
    <lineage>
        <taxon>Bacteria</taxon>
        <taxon>Bacillati</taxon>
        <taxon>Actinomycetota</taxon>
        <taxon>Actinomycetes</taxon>
        <taxon>Micromonosporales</taxon>
        <taxon>Micromonosporaceae</taxon>
        <taxon>Paractinoplanes</taxon>
    </lineage>
</organism>
<proteinExistence type="predicted"/>
<reference evidence="1" key="1">
    <citation type="submission" date="2022-11" db="EMBL/GenBank/DDBJ databases">
        <authorList>
            <person name="Somphong A."/>
            <person name="Phongsopitanun W."/>
        </authorList>
    </citation>
    <scope>NUCLEOTIDE SEQUENCE</scope>
    <source>
        <strain evidence="1">Pm04-4</strain>
    </source>
</reference>
<dbReference type="InterPro" id="IPR031322">
    <property type="entry name" value="Shikimate/glucono_kinase"/>
</dbReference>
<evidence type="ECO:0000313" key="2">
    <source>
        <dbReference type="Proteomes" id="UP001151002"/>
    </source>
</evidence>